<proteinExistence type="predicted"/>
<protein>
    <submittedName>
        <fullName evidence="1">Uncharacterized protein</fullName>
    </submittedName>
</protein>
<dbReference type="STRING" id="1409788.NC99_38070"/>
<keyword evidence="2" id="KW-1185">Reference proteome</keyword>
<dbReference type="AlphaFoldDB" id="A0A0L8V4G3"/>
<reference evidence="2" key="1">
    <citation type="submission" date="2015-07" db="EMBL/GenBank/DDBJ databases">
        <title>Genome sequencing of Sunxiuqinia dokdonensis strain SK.</title>
        <authorList>
            <person name="Ahn S."/>
            <person name="Kim B.-C."/>
        </authorList>
    </citation>
    <scope>NUCLEOTIDE SEQUENCE [LARGE SCALE GENOMIC DNA]</scope>
    <source>
        <strain evidence="2">SK</strain>
    </source>
</reference>
<evidence type="ECO:0000313" key="1">
    <source>
        <dbReference type="EMBL" id="KOH43380.1"/>
    </source>
</evidence>
<sequence>MQAQSRRAGSALLSQNIGLFYPFKMKKNTLFHFISMKLEAKINRQLSLPQNWKRKSAVNFHFHRIGNENQLLTFTSTELEMKTSYQLVLPQNWKRKSTINFHSDEF</sequence>
<comment type="caution">
    <text evidence="1">The sequence shown here is derived from an EMBL/GenBank/DDBJ whole genome shotgun (WGS) entry which is preliminary data.</text>
</comment>
<accession>A0A0L8V4G3</accession>
<name>A0A0L8V4G3_9BACT</name>
<organism evidence="1 2">
    <name type="scientific">Sunxiuqinia dokdonensis</name>
    <dbReference type="NCBI Taxonomy" id="1409788"/>
    <lineage>
        <taxon>Bacteria</taxon>
        <taxon>Pseudomonadati</taxon>
        <taxon>Bacteroidota</taxon>
        <taxon>Bacteroidia</taxon>
        <taxon>Marinilabiliales</taxon>
        <taxon>Prolixibacteraceae</taxon>
        <taxon>Sunxiuqinia</taxon>
    </lineage>
</organism>
<dbReference type="Proteomes" id="UP000036958">
    <property type="component" value="Unassembled WGS sequence"/>
</dbReference>
<evidence type="ECO:0000313" key="2">
    <source>
        <dbReference type="Proteomes" id="UP000036958"/>
    </source>
</evidence>
<gene>
    <name evidence="1" type="ORF">NC99_38070</name>
</gene>
<dbReference type="EMBL" id="LGIA01000190">
    <property type="protein sequence ID" value="KOH43380.1"/>
    <property type="molecule type" value="Genomic_DNA"/>
</dbReference>